<keyword evidence="4" id="KW-1185">Reference proteome</keyword>
<evidence type="ECO:0000313" key="3">
    <source>
        <dbReference type="EMBL" id="MFC5367001.1"/>
    </source>
</evidence>
<dbReference type="InterPro" id="IPR005182">
    <property type="entry name" value="YdbS-like_PH"/>
</dbReference>
<feature type="transmembrane region" description="Helical" evidence="1">
    <location>
        <begin position="43"/>
        <end position="62"/>
    </location>
</feature>
<dbReference type="Pfam" id="PF03703">
    <property type="entry name" value="bPH_2"/>
    <property type="match status" value="1"/>
</dbReference>
<feature type="domain" description="YdbS-like PH" evidence="2">
    <location>
        <begin position="64"/>
        <end position="140"/>
    </location>
</feature>
<dbReference type="Proteomes" id="UP001596201">
    <property type="component" value="Unassembled WGS sequence"/>
</dbReference>
<dbReference type="EMBL" id="JBHSKX010000001">
    <property type="protein sequence ID" value="MFC5367001.1"/>
    <property type="molecule type" value="Genomic_DNA"/>
</dbReference>
<keyword evidence="1" id="KW-0812">Transmembrane</keyword>
<evidence type="ECO:0000259" key="2">
    <source>
        <dbReference type="Pfam" id="PF03703"/>
    </source>
</evidence>
<feature type="transmembrane region" description="Helical" evidence="1">
    <location>
        <begin position="12"/>
        <end position="31"/>
    </location>
</feature>
<comment type="caution">
    <text evidence="3">The sequence shown here is derived from an EMBL/GenBank/DDBJ whole genome shotgun (WGS) entry which is preliminary data.</text>
</comment>
<dbReference type="PANTHER" id="PTHR34473">
    <property type="entry name" value="UPF0699 TRANSMEMBRANE PROTEIN YDBS"/>
    <property type="match status" value="1"/>
</dbReference>
<keyword evidence="1" id="KW-0472">Membrane</keyword>
<dbReference type="AlphaFoldDB" id="A0ABD5RAW1"/>
<protein>
    <submittedName>
        <fullName evidence="3">PH domain-containing protein</fullName>
    </submittedName>
</protein>
<proteinExistence type="predicted"/>
<evidence type="ECO:0000313" key="4">
    <source>
        <dbReference type="Proteomes" id="UP001596201"/>
    </source>
</evidence>
<evidence type="ECO:0000256" key="1">
    <source>
        <dbReference type="SAM" id="Phobius"/>
    </source>
</evidence>
<sequence>MNRLHPRIRLLWIARAILFAALLGVIAFGVFRFAPVLQIRPAVAGGSVFGVFALLFVTLAVLRYRLWGYEIRDDSIYLERGVFTRVRTVVPFVRIQHVDSSRGPLERVAGLASTVVYTAGSRGADVSIPGLTPDGSEDLQERLKRLAIRAEGEDAV</sequence>
<keyword evidence="1" id="KW-1133">Transmembrane helix</keyword>
<name>A0ABD5RAW1_9EURY</name>
<dbReference type="PANTHER" id="PTHR34473:SF3">
    <property type="entry name" value="TRANSMEMBRANE PROTEIN-RELATED"/>
    <property type="match status" value="1"/>
</dbReference>
<organism evidence="3 4">
    <name type="scientific">Salinirubrum litoreum</name>
    <dbReference type="NCBI Taxonomy" id="1126234"/>
    <lineage>
        <taxon>Archaea</taxon>
        <taxon>Methanobacteriati</taxon>
        <taxon>Methanobacteriota</taxon>
        <taxon>Stenosarchaea group</taxon>
        <taxon>Halobacteria</taxon>
        <taxon>Halobacteriales</taxon>
        <taxon>Haloferacaceae</taxon>
        <taxon>Salinirubrum</taxon>
    </lineage>
</organism>
<reference evidence="3 4" key="1">
    <citation type="journal article" date="2019" name="Int. J. Syst. Evol. Microbiol.">
        <title>The Global Catalogue of Microorganisms (GCM) 10K type strain sequencing project: providing services to taxonomists for standard genome sequencing and annotation.</title>
        <authorList>
            <consortium name="The Broad Institute Genomics Platform"/>
            <consortium name="The Broad Institute Genome Sequencing Center for Infectious Disease"/>
            <person name="Wu L."/>
            <person name="Ma J."/>
        </authorList>
    </citation>
    <scope>NUCLEOTIDE SEQUENCE [LARGE SCALE GENOMIC DNA]</scope>
    <source>
        <strain evidence="3 4">CGMCC 1.12237</strain>
    </source>
</reference>
<accession>A0ABD5RAW1</accession>
<dbReference type="RefSeq" id="WP_227227670.1">
    <property type="nucleotide sequence ID" value="NZ_JAJCVJ010000001.1"/>
</dbReference>
<gene>
    <name evidence="3" type="ORF">ACFPJ5_08615</name>
</gene>